<feature type="compositionally biased region" description="Low complexity" evidence="3">
    <location>
        <begin position="163"/>
        <end position="177"/>
    </location>
</feature>
<feature type="compositionally biased region" description="Polar residues" evidence="3">
    <location>
        <begin position="643"/>
        <end position="658"/>
    </location>
</feature>
<dbReference type="InterPro" id="IPR051825">
    <property type="entry name" value="SRCIN1"/>
</dbReference>
<feature type="compositionally biased region" description="Polar residues" evidence="3">
    <location>
        <begin position="744"/>
        <end position="755"/>
    </location>
</feature>
<feature type="region of interest" description="Disordered" evidence="3">
    <location>
        <begin position="1287"/>
        <end position="1338"/>
    </location>
</feature>
<organism evidence="5 6">
    <name type="scientific">Hypsibius exemplaris</name>
    <name type="common">Freshwater tardigrade</name>
    <dbReference type="NCBI Taxonomy" id="2072580"/>
    <lineage>
        <taxon>Eukaryota</taxon>
        <taxon>Metazoa</taxon>
        <taxon>Ecdysozoa</taxon>
        <taxon>Tardigrada</taxon>
        <taxon>Eutardigrada</taxon>
        <taxon>Parachela</taxon>
        <taxon>Hypsibioidea</taxon>
        <taxon>Hypsibiidae</taxon>
        <taxon>Hypsibius</taxon>
    </lineage>
</organism>
<feature type="compositionally biased region" description="Low complexity" evidence="3">
    <location>
        <begin position="909"/>
        <end position="925"/>
    </location>
</feature>
<reference evidence="6" key="1">
    <citation type="submission" date="2017-01" db="EMBL/GenBank/DDBJ databases">
        <title>Comparative genomics of anhydrobiosis in the tardigrade Hypsibius dujardini.</title>
        <authorList>
            <person name="Yoshida Y."/>
            <person name="Koutsovoulos G."/>
            <person name="Laetsch D."/>
            <person name="Stevens L."/>
            <person name="Kumar S."/>
            <person name="Horikawa D."/>
            <person name="Ishino K."/>
            <person name="Komine S."/>
            <person name="Tomita M."/>
            <person name="Blaxter M."/>
            <person name="Arakawa K."/>
        </authorList>
    </citation>
    <scope>NUCLEOTIDE SEQUENCE [LARGE SCALE GENOMIC DNA]</scope>
    <source>
        <strain evidence="6">Z151</strain>
    </source>
</reference>
<feature type="region of interest" description="Disordered" evidence="3">
    <location>
        <begin position="949"/>
        <end position="1166"/>
    </location>
</feature>
<dbReference type="Gene3D" id="1.20.58.1540">
    <property type="entry name" value="Actin interacting protein 3, C-terminal domain"/>
    <property type="match status" value="1"/>
</dbReference>
<feature type="region of interest" description="Disordered" evidence="3">
    <location>
        <begin position="721"/>
        <end position="755"/>
    </location>
</feature>
<feature type="compositionally biased region" description="Low complexity" evidence="3">
    <location>
        <begin position="315"/>
        <end position="326"/>
    </location>
</feature>
<dbReference type="PANTHER" id="PTHR22741">
    <property type="entry name" value="P140CAP/SNIP-RELATED"/>
    <property type="match status" value="1"/>
</dbReference>
<feature type="coiled-coil region" evidence="2">
    <location>
        <begin position="756"/>
        <end position="816"/>
    </location>
</feature>
<name>A0A1W0WV08_HYPEX</name>
<feature type="compositionally biased region" description="Polar residues" evidence="3">
    <location>
        <begin position="300"/>
        <end position="314"/>
    </location>
</feature>
<feature type="compositionally biased region" description="Polar residues" evidence="3">
    <location>
        <begin position="119"/>
        <end position="130"/>
    </location>
</feature>
<keyword evidence="6" id="KW-1185">Reference proteome</keyword>
<feature type="compositionally biased region" description="Polar residues" evidence="3">
    <location>
        <begin position="1115"/>
        <end position="1124"/>
    </location>
</feature>
<feature type="domain" description="Actin interacting protein 3-like C-terminal" evidence="4">
    <location>
        <begin position="358"/>
        <end position="877"/>
    </location>
</feature>
<dbReference type="PANTHER" id="PTHR22741:SF10">
    <property type="entry name" value="COILED-COIL DOMAIN-CONTAINING PROTEIN CG32809"/>
    <property type="match status" value="1"/>
</dbReference>
<dbReference type="EMBL" id="MTYJ01000043">
    <property type="protein sequence ID" value="OQV19048.1"/>
    <property type="molecule type" value="Genomic_DNA"/>
</dbReference>
<sequence>MSQFCQVLCVSKQPSGFGAAEYETVVIIEGQSDIAPSTAPNRAAPLDYADETEGHVDPEVVGACLQLLVADSNHNSSSTLVPGSRTAGGPGGTVGGPGRTAGGPGGTLVNQQWNYDVVKSSPSTVNNSDSGKAAATPGSYSSATLPNRRHTSQHVSFGGEVETLTTTSTKTTTTSSDGSKDKSQYSILKLPAKLLPQTPTTTPGRIEVIKEEMEVELVKSRSTTTTSSSMHRSVENSQSPVRQSTMGSQDRTASSESQHSLPSNTSVIMQTDRIDFPIYSEPVIVPAAFGNKLRADYYDSQGSSAANHPQSKTHSLLSSSSTLNQQQDDDPGVMSEADTTSTGFRRGGRARASLPIFREETKRAVLPNEITTLDTVKALFVRAFPKILSMEYLDRSDQRKIYVLDQRKDMFYELEDLRDVRDRSVLKILEADQLQPAPPTRESVSSQLGQLVDEINYFSEPEFDTLADSFRHPGSHSAKIPRTQQATMPFTSSSGLYSTVGRPGSMSHSYPAPQYSAAPPVVPPKPQRSVYGCYTPLYEEPIYANASDHKRPPSRSGTATPIVDEEARYRVDAMERHLANLTDLVQQALTGNHPPGGGSASNSRRPSDSTRSNSDYANVYIAPKRPAQKDKSPPSVNGPVRCSNKSGASNNNNHSLSGENGIFLRYPDPMLMEYLENVQHKIRVMLGDTQSLRRQHQSQALTMREIVKQNFERLKSQFNLVAAGGHGPPSVTGNGQPRRGGEAASSSPRTRTTNDIQAFQQEATRLSRDVMNLEAAIEEIKAAADSQKSAVRLREVDRYSTELNELSNYLSDLRLKFPDLQERMKSVMTTDMEAIIKNEIFIKEEPIKLEDMARRCKKLTGTLLNLNKMVSVTDFSREVSVDGPPTNTTTTTESPSAVPQPPARRESLTTTPPETVTKTATTGTPEQKRLDRKAQDMLDDLLSELEVFTDVSSRDTTPDRDAGSSTIKRSPKNHAKTRTSRLLQQEASSPILTASASLSPPSITPSNSSQSTNTTMSSMTDNSSISMTDNSSISFASTGGGGSDSGTTTISRVQVGVGEVKTTVSPVPASTRSGYTSGGSGKSTPARRTSETATTSRTLTDWLTDVQAPPPPPRSASNKGQSPILSPLSKTGGFFSMPSYGRTVSEPGDFEGGSSDYANVREPRSPLKDQRLTPIQQDKIGSYYISKLRKGSDPGTGTMGRSPIDDLARDILAHEARDTFFTSRVDAAFLARMEKRDPPALPPKPRTEEAQEQPPPLPPRNRQEILEERHQELLRKQRQLQEQYARLQQLQRDQKIRPSSPVNKTSTSPQSGSLNDLKRHQQQAASQQSHSKINGMDIYATPTSKPFYHHQMNITNGTMDGKTIYETDIL</sequence>
<protein>
    <submittedName>
        <fullName evidence="5">Coiled-coil domain-containing protein</fullName>
    </submittedName>
</protein>
<feature type="compositionally biased region" description="Polar residues" evidence="3">
    <location>
        <begin position="600"/>
        <end position="616"/>
    </location>
</feature>
<feature type="region of interest" description="Disordered" evidence="3">
    <location>
        <begin position="76"/>
        <end position="106"/>
    </location>
</feature>
<feature type="compositionally biased region" description="Basic residues" evidence="3">
    <location>
        <begin position="969"/>
        <end position="979"/>
    </location>
</feature>
<feature type="compositionally biased region" description="Polar residues" evidence="3">
    <location>
        <begin position="980"/>
        <end position="998"/>
    </location>
</feature>
<feature type="region of interest" description="Disordered" evidence="3">
    <location>
        <begin position="588"/>
        <end position="658"/>
    </location>
</feature>
<feature type="region of interest" description="Disordered" evidence="3">
    <location>
        <begin position="299"/>
        <end position="347"/>
    </location>
</feature>
<keyword evidence="1 2" id="KW-0175">Coiled coil</keyword>
<evidence type="ECO:0000256" key="3">
    <source>
        <dbReference type="SAM" id="MobiDB-lite"/>
    </source>
</evidence>
<evidence type="ECO:0000313" key="5">
    <source>
        <dbReference type="EMBL" id="OQV19048.1"/>
    </source>
</evidence>
<feature type="compositionally biased region" description="Gly residues" evidence="3">
    <location>
        <begin position="86"/>
        <end position="106"/>
    </location>
</feature>
<feature type="region of interest" description="Disordered" evidence="3">
    <location>
        <begin position="877"/>
        <end position="931"/>
    </location>
</feature>
<evidence type="ECO:0000259" key="4">
    <source>
        <dbReference type="Pfam" id="PF03915"/>
    </source>
</evidence>
<feature type="compositionally biased region" description="Polar residues" evidence="3">
    <location>
        <begin position="1300"/>
        <end position="1314"/>
    </location>
</feature>
<feature type="region of interest" description="Disordered" evidence="3">
    <location>
        <begin position="119"/>
        <end position="183"/>
    </location>
</feature>
<dbReference type="Pfam" id="PF03915">
    <property type="entry name" value="AIP3"/>
    <property type="match status" value="1"/>
</dbReference>
<evidence type="ECO:0000256" key="1">
    <source>
        <dbReference type="ARBA" id="ARBA00023054"/>
    </source>
</evidence>
<dbReference type="InterPro" id="IPR022782">
    <property type="entry name" value="AIP3-like_C"/>
</dbReference>
<feature type="region of interest" description="Disordered" evidence="3">
    <location>
        <begin position="544"/>
        <end position="564"/>
    </location>
</feature>
<feature type="region of interest" description="Disordered" evidence="3">
    <location>
        <begin position="217"/>
        <end position="266"/>
    </location>
</feature>
<feature type="region of interest" description="Disordered" evidence="3">
    <location>
        <begin position="1234"/>
        <end position="1261"/>
    </location>
</feature>
<dbReference type="GO" id="GO:0005737">
    <property type="term" value="C:cytoplasm"/>
    <property type="evidence" value="ECO:0007669"/>
    <property type="project" value="TreeGrafter"/>
</dbReference>
<dbReference type="Proteomes" id="UP000192578">
    <property type="component" value="Unassembled WGS sequence"/>
</dbReference>
<gene>
    <name evidence="5" type="ORF">BV898_06903</name>
</gene>
<feature type="compositionally biased region" description="Low complexity" evidence="3">
    <location>
        <begin position="1322"/>
        <end position="1331"/>
    </location>
</feature>
<feature type="compositionally biased region" description="Polar residues" evidence="3">
    <location>
        <begin position="235"/>
        <end position="266"/>
    </location>
</feature>
<evidence type="ECO:0000256" key="2">
    <source>
        <dbReference type="SAM" id="Coils"/>
    </source>
</evidence>
<feature type="compositionally biased region" description="Low complexity" evidence="3">
    <location>
        <begin position="999"/>
        <end position="1034"/>
    </location>
</feature>
<dbReference type="OrthoDB" id="6022652at2759"/>
<proteinExistence type="predicted"/>
<feature type="compositionally biased region" description="Low complexity" evidence="3">
    <location>
        <begin position="1082"/>
        <end position="1100"/>
    </location>
</feature>
<comment type="caution">
    <text evidence="5">The sequence shown here is derived from an EMBL/GenBank/DDBJ whole genome shotgun (WGS) entry which is preliminary data.</text>
</comment>
<accession>A0A1W0WV08</accession>
<feature type="compositionally biased region" description="Basic and acidic residues" evidence="3">
    <location>
        <begin position="952"/>
        <end position="962"/>
    </location>
</feature>
<evidence type="ECO:0000313" key="6">
    <source>
        <dbReference type="Proteomes" id="UP000192578"/>
    </source>
</evidence>